<gene>
    <name evidence="3" type="primary">zapE</name>
    <name evidence="3" type="ORF">DTO96_101536</name>
</gene>
<dbReference type="OrthoDB" id="9774491at2"/>
<dbReference type="GO" id="GO:0005737">
    <property type="term" value="C:cytoplasm"/>
    <property type="evidence" value="ECO:0007669"/>
    <property type="project" value="TreeGrafter"/>
</dbReference>
<dbReference type="Proteomes" id="UP000252182">
    <property type="component" value="Chromosome"/>
</dbReference>
<dbReference type="GO" id="GO:0005524">
    <property type="term" value="F:ATP binding"/>
    <property type="evidence" value="ECO:0007669"/>
    <property type="project" value="UniProtKB-KW"/>
</dbReference>
<evidence type="ECO:0000313" key="3">
    <source>
        <dbReference type="EMBL" id="AXF85796.1"/>
    </source>
</evidence>
<protein>
    <submittedName>
        <fullName evidence="3">Cell division protein ZapE</fullName>
    </submittedName>
</protein>
<dbReference type="SUPFAM" id="SSF52540">
    <property type="entry name" value="P-loop containing nucleoside triphosphate hydrolases"/>
    <property type="match status" value="1"/>
</dbReference>
<dbReference type="InterPro" id="IPR005654">
    <property type="entry name" value="ATPase_AFG1-like"/>
</dbReference>
<reference evidence="4" key="1">
    <citation type="submission" date="2018-07" db="EMBL/GenBank/DDBJ databases">
        <authorList>
            <person name="Kim H."/>
        </authorList>
    </citation>
    <scope>NUCLEOTIDE SEQUENCE [LARGE SCALE GENOMIC DNA]</scope>
    <source>
        <strain evidence="4">F02</strain>
    </source>
</reference>
<keyword evidence="1" id="KW-0547">Nucleotide-binding</keyword>
<dbReference type="EMBL" id="CP031124">
    <property type="protein sequence ID" value="AXF85796.1"/>
    <property type="molecule type" value="Genomic_DNA"/>
</dbReference>
<keyword evidence="4" id="KW-1185">Reference proteome</keyword>
<dbReference type="RefSeq" id="WP_114562951.1">
    <property type="nucleotide sequence ID" value="NZ_CP031124.1"/>
</dbReference>
<dbReference type="Gene3D" id="3.40.50.300">
    <property type="entry name" value="P-loop containing nucleotide triphosphate hydrolases"/>
    <property type="match status" value="1"/>
</dbReference>
<dbReference type="PANTHER" id="PTHR12169:SF6">
    <property type="entry name" value="AFG1-LIKE ATPASE"/>
    <property type="match status" value="1"/>
</dbReference>
<keyword evidence="3" id="KW-0131">Cell cycle</keyword>
<organism evidence="3 4">
    <name type="scientific">Ephemeroptericola cinctiostellae</name>
    <dbReference type="NCBI Taxonomy" id="2268024"/>
    <lineage>
        <taxon>Bacteria</taxon>
        <taxon>Pseudomonadati</taxon>
        <taxon>Pseudomonadota</taxon>
        <taxon>Betaproteobacteria</taxon>
        <taxon>Burkholderiales</taxon>
        <taxon>Burkholderiaceae</taxon>
        <taxon>Ephemeroptericola</taxon>
    </lineage>
</organism>
<dbReference type="Pfam" id="PF03969">
    <property type="entry name" value="AFG1_ATPase"/>
    <property type="match status" value="1"/>
</dbReference>
<dbReference type="AlphaFoldDB" id="A0A345DBQ8"/>
<evidence type="ECO:0000256" key="1">
    <source>
        <dbReference type="ARBA" id="ARBA00022741"/>
    </source>
</evidence>
<name>A0A345DBQ8_9BURK</name>
<proteinExistence type="predicted"/>
<dbReference type="PANTHER" id="PTHR12169">
    <property type="entry name" value="ATPASE N2B"/>
    <property type="match status" value="1"/>
</dbReference>
<keyword evidence="3" id="KW-0132">Cell division</keyword>
<dbReference type="GO" id="GO:0051301">
    <property type="term" value="P:cell division"/>
    <property type="evidence" value="ECO:0007669"/>
    <property type="project" value="UniProtKB-KW"/>
</dbReference>
<keyword evidence="2" id="KW-0067">ATP-binding</keyword>
<dbReference type="KEGG" id="hyf:DTO96_101536"/>
<dbReference type="NCBIfam" id="NF040713">
    <property type="entry name" value="ZapE"/>
    <property type="match status" value="1"/>
</dbReference>
<dbReference type="GO" id="GO:0016887">
    <property type="term" value="F:ATP hydrolysis activity"/>
    <property type="evidence" value="ECO:0007669"/>
    <property type="project" value="InterPro"/>
</dbReference>
<accession>A0A345DBQ8</accession>
<evidence type="ECO:0000256" key="2">
    <source>
        <dbReference type="ARBA" id="ARBA00022840"/>
    </source>
</evidence>
<dbReference type="InterPro" id="IPR027417">
    <property type="entry name" value="P-loop_NTPase"/>
</dbReference>
<sequence>MKKHTFLQHYLDILGQQGYAPDSAQEACAKRLQRNEDEWMAFKEKRSNKFKKFFSKAEVPTGVYLWGGVGRGKSVLMDTFYSHLPLNRKIRIHFHEFMQSVHRELETLKGTSDPLDEVARQVAAKYRMICFDEFHVSDIADAMILYRLLDALVKNGVGFIMTSNYKPDDLYPDGLHRDRILPAIELIKKICDVFNVDAGIDYRKRTLTAAQVYHTPNDGVAQKKLTQLFHNLAGNSEGTSLHIGHRDIKAVAFAGRVAWFDFNALCATARSQTDYLELIGRFDTLIVSDIPQMTAAMFSTARRFTWLIDVMYDHKIKLFISAQTPATELYTEGQMANEFFRTVSRLTEMQSQEYLEEEVIPVKSL</sequence>
<evidence type="ECO:0000313" key="4">
    <source>
        <dbReference type="Proteomes" id="UP000252182"/>
    </source>
</evidence>